<dbReference type="GO" id="GO:0043138">
    <property type="term" value="F:3'-5' DNA helicase activity"/>
    <property type="evidence" value="ECO:0007669"/>
    <property type="project" value="UniProtKB-EC"/>
</dbReference>
<dbReference type="InterPro" id="IPR014016">
    <property type="entry name" value="UvrD-like_ATP-bd"/>
</dbReference>
<dbReference type="Proteomes" id="UP000240883">
    <property type="component" value="Unassembled WGS sequence"/>
</dbReference>
<keyword evidence="14" id="KW-1185">Reference proteome</keyword>
<dbReference type="InterPro" id="IPR027417">
    <property type="entry name" value="P-loop_NTPase"/>
</dbReference>
<feature type="domain" description="UvrD-like helicase ATP-binding" evidence="11">
    <location>
        <begin position="1"/>
        <end position="274"/>
    </location>
</feature>
<sequence length="900" mass="100095">MDALLDGLNDAQKSAVLAPPGSGKTKTLTTRVAYLINHERLRPWNIIERIRGFVGDGIESKLILGTFHSIGIPKNFGIADTNDSKAIIKRIITRQRYNFDPAHAPKGISAEQFATTTKKADQHEFLCIYTEYEDTLKASNLLDYDDLLLRCADLLRRHPTCASGIEAVLIDEYQDTNNLLAQQTRHQKIKNLLRMREDYPESIVINLENNYRSSGCILTTALAVIEQDDSRPNKPLIATHCVGEQPTLRHLATASLEAQWIVQEIRRSKTLASGLLNLNDYAILVRSSTLSSSIERMLGREGIPYRMVGGTRFFDRAEIKPILDYLRVINQPEHNDALVRIINVPSRQIGDVTVKALLEEAESKKCTLWKLILDCAQGRSKPRSKISTQAQKGIDEFVNLILTSRKKLLPPDGEKCDLFDLITHILQKTSYEAYLKKTHKENWQERWDNVEELGTQASQMTSAILEGGFADDTLPEVDGVEQRADTAADVLSKFLANVALTTERETSDGEIVDQVTISTIHAAKGLEWPVVFIPAVYDGSIPHSRAEDHDEERRLLYVDLSQILHRPCPGIEDVEAARKLLERVEDDQYPLTREEIDGEDTEWNSYASKEGNQPPWKRRRTDDFNSARSSNTVHSVTMQNTPGFSVSTATMRGGIGGFTTARDLKTIQDEAESVRMLASAANANASQATSKGVQENKTKSIQRKGVKPRPTGQGSITSFFSRPGGTVSEEPVPTTRREATLKRSQSSTSHQAPLVDISNVQRLSSQPSQPSRPYQPPSFSSHRPRSTPMMGKPKKLEAEPEEASTKYVLLSSSPVKTTDDDEDGSPERAKVKGDAGVVDSPTKKPCSPGAASEFRPASTFHSTSVGQLHSRTGPPRALGMRRPMQSWSAKHTQLPRPRQQ</sequence>
<dbReference type="GO" id="GO:0000725">
    <property type="term" value="P:recombinational repair"/>
    <property type="evidence" value="ECO:0007669"/>
    <property type="project" value="TreeGrafter"/>
</dbReference>
<evidence type="ECO:0000256" key="7">
    <source>
        <dbReference type="ARBA" id="ARBA00034808"/>
    </source>
</evidence>
<dbReference type="EC" id="5.6.2.4" evidence="7"/>
<feature type="compositionally biased region" description="Polar residues" evidence="10">
    <location>
        <begin position="626"/>
        <end position="648"/>
    </location>
</feature>
<gene>
    <name evidence="13" type="ORF">BS50DRAFT_608617</name>
</gene>
<dbReference type="Gene3D" id="3.40.50.300">
    <property type="entry name" value="P-loop containing nucleotide triphosphate hydrolases"/>
    <property type="match status" value="2"/>
</dbReference>
<dbReference type="InterPro" id="IPR014017">
    <property type="entry name" value="DNA_helicase_UvrD-like_C"/>
</dbReference>
<dbReference type="GO" id="GO:0005524">
    <property type="term" value="F:ATP binding"/>
    <property type="evidence" value="ECO:0007669"/>
    <property type="project" value="UniProtKB-UniRule"/>
</dbReference>
<evidence type="ECO:0000259" key="12">
    <source>
        <dbReference type="PROSITE" id="PS51217"/>
    </source>
</evidence>
<keyword evidence="1 9" id="KW-0547">Nucleotide-binding</keyword>
<feature type="region of interest" description="Disordered" evidence="10">
    <location>
        <begin position="593"/>
        <end position="648"/>
    </location>
</feature>
<dbReference type="AlphaFoldDB" id="A0A2T2NX18"/>
<dbReference type="InterPro" id="IPR000212">
    <property type="entry name" value="DNA_helicase_UvrD/REP"/>
</dbReference>
<evidence type="ECO:0000313" key="14">
    <source>
        <dbReference type="Proteomes" id="UP000240883"/>
    </source>
</evidence>
<comment type="catalytic activity">
    <reaction evidence="8">
        <text>ATP + H2O = ADP + phosphate + H(+)</text>
        <dbReference type="Rhea" id="RHEA:13065"/>
        <dbReference type="ChEBI" id="CHEBI:15377"/>
        <dbReference type="ChEBI" id="CHEBI:15378"/>
        <dbReference type="ChEBI" id="CHEBI:30616"/>
        <dbReference type="ChEBI" id="CHEBI:43474"/>
        <dbReference type="ChEBI" id="CHEBI:456216"/>
        <dbReference type="EC" id="5.6.2.4"/>
    </reaction>
</comment>
<feature type="region of interest" description="Disordered" evidence="10">
    <location>
        <begin position="682"/>
        <end position="900"/>
    </location>
</feature>
<dbReference type="PROSITE" id="PS51217">
    <property type="entry name" value="UVRD_HELICASE_CTER"/>
    <property type="match status" value="1"/>
</dbReference>
<feature type="compositionally biased region" description="Polar residues" evidence="10">
    <location>
        <begin position="859"/>
        <end position="870"/>
    </location>
</feature>
<evidence type="ECO:0000259" key="11">
    <source>
        <dbReference type="PROSITE" id="PS51198"/>
    </source>
</evidence>
<keyword evidence="4 9" id="KW-0067">ATP-binding</keyword>
<feature type="compositionally biased region" description="Polar residues" evidence="10">
    <location>
        <begin position="742"/>
        <end position="751"/>
    </location>
</feature>
<dbReference type="OrthoDB" id="1470711at2759"/>
<dbReference type="SUPFAM" id="SSF52540">
    <property type="entry name" value="P-loop containing nucleoside triphosphate hydrolases"/>
    <property type="match status" value="1"/>
</dbReference>
<evidence type="ECO:0000256" key="3">
    <source>
        <dbReference type="ARBA" id="ARBA00022806"/>
    </source>
</evidence>
<evidence type="ECO:0000313" key="13">
    <source>
        <dbReference type="EMBL" id="PSN69909.1"/>
    </source>
</evidence>
<evidence type="ECO:0000256" key="4">
    <source>
        <dbReference type="ARBA" id="ARBA00022840"/>
    </source>
</evidence>
<feature type="binding site" evidence="9">
    <location>
        <begin position="18"/>
        <end position="25"/>
    </location>
    <ligand>
        <name>ATP</name>
        <dbReference type="ChEBI" id="CHEBI:30616"/>
    </ligand>
</feature>
<dbReference type="Pfam" id="PF00580">
    <property type="entry name" value="UvrD-helicase"/>
    <property type="match status" value="2"/>
</dbReference>
<evidence type="ECO:0000256" key="2">
    <source>
        <dbReference type="ARBA" id="ARBA00022801"/>
    </source>
</evidence>
<dbReference type="GO" id="GO:0005634">
    <property type="term" value="C:nucleus"/>
    <property type="evidence" value="ECO:0007669"/>
    <property type="project" value="TreeGrafter"/>
</dbReference>
<comment type="catalytic activity">
    <reaction evidence="6">
        <text>Couples ATP hydrolysis with the unwinding of duplex DNA by translocating in the 3'-5' direction.</text>
        <dbReference type="EC" id="5.6.2.4"/>
    </reaction>
</comment>
<evidence type="ECO:0000256" key="8">
    <source>
        <dbReference type="ARBA" id="ARBA00048988"/>
    </source>
</evidence>
<feature type="domain" description="UvrD-like helicase C-terminal" evidence="12">
    <location>
        <begin position="215"/>
        <end position="525"/>
    </location>
</feature>
<organism evidence="13 14">
    <name type="scientific">Corynespora cassiicola Philippines</name>
    <dbReference type="NCBI Taxonomy" id="1448308"/>
    <lineage>
        <taxon>Eukaryota</taxon>
        <taxon>Fungi</taxon>
        <taxon>Dikarya</taxon>
        <taxon>Ascomycota</taxon>
        <taxon>Pezizomycotina</taxon>
        <taxon>Dothideomycetes</taxon>
        <taxon>Pleosporomycetidae</taxon>
        <taxon>Pleosporales</taxon>
        <taxon>Corynesporascaceae</taxon>
        <taxon>Corynespora</taxon>
    </lineage>
</organism>
<accession>A0A2T2NX18</accession>
<feature type="compositionally biased region" description="Low complexity" evidence="10">
    <location>
        <begin position="764"/>
        <end position="781"/>
    </location>
</feature>
<name>A0A2T2NX18_CORCC</name>
<dbReference type="Gene3D" id="1.10.486.10">
    <property type="entry name" value="PCRA, domain 4"/>
    <property type="match status" value="1"/>
</dbReference>
<keyword evidence="5" id="KW-0413">Isomerase</keyword>
<dbReference type="GO" id="GO:0003677">
    <property type="term" value="F:DNA binding"/>
    <property type="evidence" value="ECO:0007669"/>
    <property type="project" value="InterPro"/>
</dbReference>
<dbReference type="EMBL" id="KZ678132">
    <property type="protein sequence ID" value="PSN69909.1"/>
    <property type="molecule type" value="Genomic_DNA"/>
</dbReference>
<protein>
    <recommendedName>
        <fullName evidence="7">DNA 3'-5' helicase</fullName>
        <ecNumber evidence="7">5.6.2.4</ecNumber>
    </recommendedName>
</protein>
<dbReference type="PANTHER" id="PTHR11070">
    <property type="entry name" value="UVRD / RECB / PCRA DNA HELICASE FAMILY MEMBER"/>
    <property type="match status" value="1"/>
</dbReference>
<evidence type="ECO:0000256" key="1">
    <source>
        <dbReference type="ARBA" id="ARBA00022741"/>
    </source>
</evidence>
<dbReference type="PROSITE" id="PS51198">
    <property type="entry name" value="UVRD_HELICASE_ATP_BIND"/>
    <property type="match status" value="1"/>
</dbReference>
<evidence type="ECO:0000256" key="5">
    <source>
        <dbReference type="ARBA" id="ARBA00023235"/>
    </source>
</evidence>
<keyword evidence="2 9" id="KW-0378">Hydrolase</keyword>
<dbReference type="Pfam" id="PF13361">
    <property type="entry name" value="UvrD_C"/>
    <property type="match status" value="1"/>
</dbReference>
<proteinExistence type="predicted"/>
<dbReference type="STRING" id="1448308.A0A2T2NX18"/>
<dbReference type="GO" id="GO:0016787">
    <property type="term" value="F:hydrolase activity"/>
    <property type="evidence" value="ECO:0007669"/>
    <property type="project" value="UniProtKB-UniRule"/>
</dbReference>
<evidence type="ECO:0000256" key="10">
    <source>
        <dbReference type="SAM" id="MobiDB-lite"/>
    </source>
</evidence>
<evidence type="ECO:0000256" key="9">
    <source>
        <dbReference type="PROSITE-ProRule" id="PRU00560"/>
    </source>
</evidence>
<keyword evidence="3 9" id="KW-0347">Helicase</keyword>
<evidence type="ECO:0000256" key="6">
    <source>
        <dbReference type="ARBA" id="ARBA00034617"/>
    </source>
</evidence>
<reference evidence="13 14" key="1">
    <citation type="journal article" date="2018" name="Front. Microbiol.">
        <title>Genome-Wide Analysis of Corynespora cassiicola Leaf Fall Disease Putative Effectors.</title>
        <authorList>
            <person name="Lopez D."/>
            <person name="Ribeiro S."/>
            <person name="Label P."/>
            <person name="Fumanal B."/>
            <person name="Venisse J.S."/>
            <person name="Kohler A."/>
            <person name="de Oliveira R.R."/>
            <person name="Labutti K."/>
            <person name="Lipzen A."/>
            <person name="Lail K."/>
            <person name="Bauer D."/>
            <person name="Ohm R.A."/>
            <person name="Barry K.W."/>
            <person name="Spatafora J."/>
            <person name="Grigoriev I.V."/>
            <person name="Martin F.M."/>
            <person name="Pujade-Renaud V."/>
        </authorList>
    </citation>
    <scope>NUCLEOTIDE SEQUENCE [LARGE SCALE GENOMIC DNA]</scope>
    <source>
        <strain evidence="13 14">Philippines</strain>
    </source>
</reference>
<dbReference type="PANTHER" id="PTHR11070:SF2">
    <property type="entry name" value="ATP-DEPENDENT DNA HELICASE SRS2"/>
    <property type="match status" value="1"/>
</dbReference>